<name>A0A8S3ZQV5_9EUPU</name>
<dbReference type="PROSITE" id="PS00236">
    <property type="entry name" value="NEUROTR_ION_CHANNEL"/>
    <property type="match status" value="1"/>
</dbReference>
<gene>
    <name evidence="9" type="ORF">CUNI_LOCUS17461</name>
</gene>
<comment type="subcellular location">
    <subcellularLocation>
        <location evidence="1">Membrane</location>
        <topology evidence="1">Multi-pass membrane protein</topology>
    </subcellularLocation>
</comment>
<dbReference type="SUPFAM" id="SSF90112">
    <property type="entry name" value="Neurotransmitter-gated ion-channel transmembrane pore"/>
    <property type="match status" value="1"/>
</dbReference>
<comment type="caution">
    <text evidence="6">Lacks conserved residue(s) required for the propagation of feature annotation.</text>
</comment>
<comment type="similarity">
    <text evidence="2">Belongs to the ligand-gated ion channel (TC 1.A.9) family. Acetylcholine receptor (TC 1.A.9.1) subfamily.</text>
</comment>
<evidence type="ECO:0000256" key="2">
    <source>
        <dbReference type="ARBA" id="ARBA00009237"/>
    </source>
</evidence>
<dbReference type="InterPro" id="IPR036734">
    <property type="entry name" value="Neur_chan_lig-bd_sf"/>
</dbReference>
<evidence type="ECO:0000259" key="8">
    <source>
        <dbReference type="Pfam" id="PF02932"/>
    </source>
</evidence>
<dbReference type="PANTHER" id="PTHR18945">
    <property type="entry name" value="NEUROTRANSMITTER GATED ION CHANNEL"/>
    <property type="match status" value="1"/>
</dbReference>
<dbReference type="CDD" id="cd18997">
    <property type="entry name" value="LGIC_ECD_nAChR"/>
    <property type="match status" value="1"/>
</dbReference>
<dbReference type="InterPro" id="IPR036719">
    <property type="entry name" value="Neuro-gated_channel_TM_sf"/>
</dbReference>
<dbReference type="AlphaFoldDB" id="A0A8S3ZQV5"/>
<proteinExistence type="inferred from homology"/>
<sequence>DEKNQILTTNCWLNQIWTDFNLRWDPAKYGGIKVLRLPYEEVWKPDVLLHNNADVSTYESSISSNLIVSNDGNVTWFSMVIFKSSCSINVRYFPFDAQNCSMQFASWSYDGLQLNLTINSDRGDTSNYIQNSEWELINLLVERNVQYFSCCEEPYPDITFYIIIRRRPLFYIFNMILPCILITLVALLGFYIPSDSGEKVTMGITTLLSMTVFMMLVTENMPPTSDVLPLIGIYYGMTIFIVSFATAMTVFTLNVHHKGSSGKPVPLIIKRICFDVLAKMFCMKIDSWNGDHVNIFTPDCNGAPGGSSNYIRFKVANQEDTDLVNMEMKQPHDMSHPSRVDIPSMEGEECQGNGTVPQTFLGYRRSNGNASSLEQTSDSFELNDIRLAEQEKKDVIKTEWQQVAQLADRLLLTCFVCVTLAITGVVLFVSPASVTV</sequence>
<keyword evidence="6" id="KW-0813">Transport</keyword>
<dbReference type="FunFam" id="2.70.170.10:FF:000016">
    <property type="entry name" value="Nicotinic acetylcholine receptor subunit"/>
    <property type="match status" value="1"/>
</dbReference>
<dbReference type="PRINTS" id="PR00252">
    <property type="entry name" value="NRIONCHANNEL"/>
</dbReference>
<dbReference type="EMBL" id="CAJHNH020004924">
    <property type="protein sequence ID" value="CAG5131903.1"/>
    <property type="molecule type" value="Genomic_DNA"/>
</dbReference>
<keyword evidence="3 6" id="KW-0812">Transmembrane</keyword>
<reference evidence="9" key="1">
    <citation type="submission" date="2021-04" db="EMBL/GenBank/DDBJ databases">
        <authorList>
            <consortium name="Molecular Ecology Group"/>
        </authorList>
    </citation>
    <scope>NUCLEOTIDE SEQUENCE</scope>
</reference>
<keyword evidence="10" id="KW-1185">Reference proteome</keyword>
<dbReference type="CDD" id="cd19051">
    <property type="entry name" value="LGIC_TM_cation"/>
    <property type="match status" value="1"/>
</dbReference>
<evidence type="ECO:0000256" key="4">
    <source>
        <dbReference type="ARBA" id="ARBA00022989"/>
    </source>
</evidence>
<feature type="non-terminal residue" evidence="9">
    <location>
        <position position="436"/>
    </location>
</feature>
<feature type="domain" description="Neurotransmitter-gated ion-channel ligand-binding" evidence="7">
    <location>
        <begin position="1"/>
        <end position="168"/>
    </location>
</feature>
<keyword evidence="6" id="KW-0407">Ion channel</keyword>
<dbReference type="FunFam" id="1.20.58.390:FF:000073">
    <property type="entry name" value="Neuronal acetylcholine receptor subunit alpha-9-II"/>
    <property type="match status" value="1"/>
</dbReference>
<evidence type="ECO:0000256" key="1">
    <source>
        <dbReference type="ARBA" id="ARBA00004141"/>
    </source>
</evidence>
<dbReference type="InterPro" id="IPR006029">
    <property type="entry name" value="Neurotrans-gated_channel_TM"/>
</dbReference>
<dbReference type="InterPro" id="IPR018000">
    <property type="entry name" value="Neurotransmitter_ion_chnl_CS"/>
</dbReference>
<dbReference type="Pfam" id="PF02931">
    <property type="entry name" value="Neur_chan_LBD"/>
    <property type="match status" value="1"/>
</dbReference>
<dbReference type="Gene3D" id="1.20.58.390">
    <property type="entry name" value="Neurotransmitter-gated ion-channel transmembrane domain"/>
    <property type="match status" value="2"/>
</dbReference>
<dbReference type="GO" id="GO:0005230">
    <property type="term" value="F:extracellular ligand-gated monoatomic ion channel activity"/>
    <property type="evidence" value="ECO:0007669"/>
    <property type="project" value="InterPro"/>
</dbReference>
<dbReference type="Proteomes" id="UP000678393">
    <property type="component" value="Unassembled WGS sequence"/>
</dbReference>
<feature type="domain" description="Neurotransmitter-gated ion-channel transmembrane" evidence="8">
    <location>
        <begin position="175"/>
        <end position="425"/>
    </location>
</feature>
<dbReference type="InterPro" id="IPR006202">
    <property type="entry name" value="Neur_chan_lig-bd"/>
</dbReference>
<evidence type="ECO:0000256" key="5">
    <source>
        <dbReference type="ARBA" id="ARBA00023136"/>
    </source>
</evidence>
<feature type="transmembrane region" description="Helical" evidence="6">
    <location>
        <begin position="410"/>
        <end position="430"/>
    </location>
</feature>
<comment type="caution">
    <text evidence="9">The sequence shown here is derived from an EMBL/GenBank/DDBJ whole genome shotgun (WGS) entry which is preliminary data.</text>
</comment>
<dbReference type="SUPFAM" id="SSF63712">
    <property type="entry name" value="Nicotinic receptor ligand binding domain-like"/>
    <property type="match status" value="1"/>
</dbReference>
<dbReference type="NCBIfam" id="TIGR00860">
    <property type="entry name" value="LIC"/>
    <property type="match status" value="1"/>
</dbReference>
<evidence type="ECO:0000313" key="9">
    <source>
        <dbReference type="EMBL" id="CAG5131903.1"/>
    </source>
</evidence>
<dbReference type="OrthoDB" id="5975154at2759"/>
<evidence type="ECO:0000313" key="10">
    <source>
        <dbReference type="Proteomes" id="UP000678393"/>
    </source>
</evidence>
<dbReference type="GO" id="GO:0004888">
    <property type="term" value="F:transmembrane signaling receptor activity"/>
    <property type="evidence" value="ECO:0007669"/>
    <property type="project" value="InterPro"/>
</dbReference>
<keyword evidence="5 6" id="KW-0472">Membrane</keyword>
<accession>A0A8S3ZQV5</accession>
<organism evidence="9 10">
    <name type="scientific">Candidula unifasciata</name>
    <dbReference type="NCBI Taxonomy" id="100452"/>
    <lineage>
        <taxon>Eukaryota</taxon>
        <taxon>Metazoa</taxon>
        <taxon>Spiralia</taxon>
        <taxon>Lophotrochozoa</taxon>
        <taxon>Mollusca</taxon>
        <taxon>Gastropoda</taxon>
        <taxon>Heterobranchia</taxon>
        <taxon>Euthyneura</taxon>
        <taxon>Panpulmonata</taxon>
        <taxon>Eupulmonata</taxon>
        <taxon>Stylommatophora</taxon>
        <taxon>Helicina</taxon>
        <taxon>Helicoidea</taxon>
        <taxon>Geomitridae</taxon>
        <taxon>Candidula</taxon>
    </lineage>
</organism>
<evidence type="ECO:0000259" key="7">
    <source>
        <dbReference type="Pfam" id="PF02931"/>
    </source>
</evidence>
<keyword evidence="4 6" id="KW-1133">Transmembrane helix</keyword>
<keyword evidence="6" id="KW-0406">Ion transport</keyword>
<dbReference type="Pfam" id="PF02932">
    <property type="entry name" value="Neur_chan_memb"/>
    <property type="match status" value="1"/>
</dbReference>
<evidence type="ECO:0000256" key="6">
    <source>
        <dbReference type="RuleBase" id="RU000687"/>
    </source>
</evidence>
<dbReference type="Gene3D" id="2.70.170.10">
    <property type="entry name" value="Neurotransmitter-gated ion-channel ligand-binding domain"/>
    <property type="match status" value="1"/>
</dbReference>
<dbReference type="InterPro" id="IPR038050">
    <property type="entry name" value="Neuro_actylchol_rec"/>
</dbReference>
<dbReference type="GO" id="GO:0016020">
    <property type="term" value="C:membrane"/>
    <property type="evidence" value="ECO:0007669"/>
    <property type="project" value="UniProtKB-SubCell"/>
</dbReference>
<evidence type="ECO:0000256" key="3">
    <source>
        <dbReference type="ARBA" id="ARBA00022692"/>
    </source>
</evidence>
<protein>
    <submittedName>
        <fullName evidence="9">Uncharacterized protein</fullName>
    </submittedName>
</protein>
<feature type="transmembrane region" description="Helical" evidence="6">
    <location>
        <begin position="169"/>
        <end position="193"/>
    </location>
</feature>
<dbReference type="InterPro" id="IPR006201">
    <property type="entry name" value="Neur_channel"/>
</dbReference>
<feature type="transmembrane region" description="Helical" evidence="6">
    <location>
        <begin position="230"/>
        <end position="253"/>
    </location>
</feature>